<organism evidence="7 8">
    <name type="scientific">Sphingomonas alpina</name>
    <dbReference type="NCBI Taxonomy" id="653931"/>
    <lineage>
        <taxon>Bacteria</taxon>
        <taxon>Pseudomonadati</taxon>
        <taxon>Pseudomonadota</taxon>
        <taxon>Alphaproteobacteria</taxon>
        <taxon>Sphingomonadales</taxon>
        <taxon>Sphingomonadaceae</taxon>
        <taxon>Sphingomonas</taxon>
    </lineage>
</organism>
<evidence type="ECO:0000256" key="5">
    <source>
        <dbReference type="ARBA" id="ARBA00023136"/>
    </source>
</evidence>
<feature type="transmembrane region" description="Helical" evidence="6">
    <location>
        <begin position="138"/>
        <end position="161"/>
    </location>
</feature>
<feature type="transmembrane region" description="Helical" evidence="6">
    <location>
        <begin position="167"/>
        <end position="186"/>
    </location>
</feature>
<dbReference type="Pfam" id="PF03741">
    <property type="entry name" value="TerC"/>
    <property type="match status" value="1"/>
</dbReference>
<gene>
    <name evidence="7" type="ORF">H3Z74_20695</name>
</gene>
<evidence type="ECO:0000256" key="2">
    <source>
        <dbReference type="ARBA" id="ARBA00007511"/>
    </source>
</evidence>
<keyword evidence="4 6" id="KW-1133">Transmembrane helix</keyword>
<accession>A0A7H0LR47</accession>
<comment type="similarity">
    <text evidence="2">Belongs to the TerC family.</text>
</comment>
<feature type="transmembrane region" description="Helical" evidence="6">
    <location>
        <begin position="20"/>
        <end position="47"/>
    </location>
</feature>
<proteinExistence type="inferred from homology"/>
<comment type="subcellular location">
    <subcellularLocation>
        <location evidence="1">Membrane</location>
        <topology evidence="1">Multi-pass membrane protein</topology>
    </subcellularLocation>
</comment>
<evidence type="ECO:0000256" key="6">
    <source>
        <dbReference type="SAM" id="Phobius"/>
    </source>
</evidence>
<dbReference type="EMBL" id="CP061038">
    <property type="protein sequence ID" value="QNQ12150.1"/>
    <property type="molecule type" value="Genomic_DNA"/>
</dbReference>
<feature type="transmembrane region" description="Helical" evidence="6">
    <location>
        <begin position="88"/>
        <end position="106"/>
    </location>
</feature>
<feature type="transmembrane region" description="Helical" evidence="6">
    <location>
        <begin position="193"/>
        <end position="213"/>
    </location>
</feature>
<dbReference type="KEGG" id="spap:H3Z74_20695"/>
<dbReference type="InterPro" id="IPR005496">
    <property type="entry name" value="Integral_membrane_TerC"/>
</dbReference>
<dbReference type="NCBIfam" id="TIGR03717">
    <property type="entry name" value="R_switched_YjbE"/>
    <property type="match status" value="1"/>
</dbReference>
<dbReference type="GO" id="GO:0016020">
    <property type="term" value="C:membrane"/>
    <property type="evidence" value="ECO:0007669"/>
    <property type="project" value="UniProtKB-SubCell"/>
</dbReference>
<name>A0A7H0LR47_9SPHN</name>
<dbReference type="AlphaFoldDB" id="A0A7H0LR47"/>
<evidence type="ECO:0000313" key="7">
    <source>
        <dbReference type="EMBL" id="QNQ12150.1"/>
    </source>
</evidence>
<keyword evidence="3 6" id="KW-0812">Transmembrane</keyword>
<keyword evidence="5 6" id="KW-0472">Membrane</keyword>
<dbReference type="Proteomes" id="UP000516148">
    <property type="component" value="Chromosome"/>
</dbReference>
<keyword evidence="8" id="KW-1185">Reference proteome</keyword>
<evidence type="ECO:0000256" key="1">
    <source>
        <dbReference type="ARBA" id="ARBA00004141"/>
    </source>
</evidence>
<evidence type="ECO:0000256" key="3">
    <source>
        <dbReference type="ARBA" id="ARBA00022692"/>
    </source>
</evidence>
<feature type="transmembrane region" description="Helical" evidence="6">
    <location>
        <begin position="59"/>
        <end position="82"/>
    </location>
</feature>
<protein>
    <submittedName>
        <fullName evidence="7">YjbE family putative metal transport protein</fullName>
    </submittedName>
</protein>
<dbReference type="RefSeq" id="WP_187764448.1">
    <property type="nucleotide sequence ID" value="NZ_CP061038.1"/>
</dbReference>
<dbReference type="InterPro" id="IPR022301">
    <property type="entry name" value="Integral_membrane_YjbE"/>
</dbReference>
<reference evidence="7 8" key="1">
    <citation type="submission" date="2020-09" db="EMBL/GenBank/DDBJ databases">
        <title>Sphingomonas sp., a new species isolated from pork steak.</title>
        <authorList>
            <person name="Heidler von Heilborn D."/>
        </authorList>
    </citation>
    <scope>NUCLEOTIDE SEQUENCE [LARGE SCALE GENOMIC DNA]</scope>
    <source>
        <strain evidence="8">S8-3T</strain>
    </source>
</reference>
<evidence type="ECO:0000256" key="4">
    <source>
        <dbReference type="ARBA" id="ARBA00022989"/>
    </source>
</evidence>
<evidence type="ECO:0000313" key="8">
    <source>
        <dbReference type="Proteomes" id="UP000516148"/>
    </source>
</evidence>
<dbReference type="PANTHER" id="PTHR30238:SF4">
    <property type="entry name" value="SLL1022 PROTEIN"/>
    <property type="match status" value="1"/>
</dbReference>
<sequence length="228" mass="24153">MSLSWLWDHIVSDFANIGTASAMTAFATVVLLDVALAGDNAIIVGALAAGLPADQRKKVIAIGILAALLLRIVFAVAVLYGLESFKHYGLVLGGGLLLLWVAWKMYRELRPRGAPGGSAEVDGDEHSGIRPAKSFISAAWAVAVADVSMSLDNVLAVAGAARAHPGIMVIGLILSVALMGIAANVIAKYIERYRWIAWVGLVIILYVAGKMIFEGWHDMQPFISSVTG</sequence>
<dbReference type="PANTHER" id="PTHR30238">
    <property type="entry name" value="MEMBRANE BOUND PREDICTED REDOX MODULATOR"/>
    <property type="match status" value="1"/>
</dbReference>